<organism evidence="2 3">
    <name type="scientific">Actinomadura bangladeshensis</name>
    <dbReference type="NCBI Taxonomy" id="453573"/>
    <lineage>
        <taxon>Bacteria</taxon>
        <taxon>Bacillati</taxon>
        <taxon>Actinomycetota</taxon>
        <taxon>Actinomycetes</taxon>
        <taxon>Streptosporangiales</taxon>
        <taxon>Thermomonosporaceae</taxon>
        <taxon>Actinomadura</taxon>
    </lineage>
</organism>
<feature type="non-terminal residue" evidence="2">
    <location>
        <position position="1"/>
    </location>
</feature>
<evidence type="ECO:0000256" key="1">
    <source>
        <dbReference type="SAM" id="MobiDB-lite"/>
    </source>
</evidence>
<dbReference type="RefSeq" id="WP_203596690.1">
    <property type="nucleotide sequence ID" value="NZ_JAAGLI010000521.1"/>
</dbReference>
<evidence type="ECO:0000313" key="3">
    <source>
        <dbReference type="Proteomes" id="UP000475532"/>
    </source>
</evidence>
<gene>
    <name evidence="2" type="ORF">G3I70_20330</name>
</gene>
<feature type="compositionally biased region" description="Basic and acidic residues" evidence="1">
    <location>
        <begin position="83"/>
        <end position="94"/>
    </location>
</feature>
<dbReference type="Gene3D" id="1.10.10.1100">
    <property type="entry name" value="BFD-like [2Fe-2S]-binding domain"/>
    <property type="match status" value="1"/>
</dbReference>
<evidence type="ECO:0000313" key="2">
    <source>
        <dbReference type="EMBL" id="NEA24815.1"/>
    </source>
</evidence>
<dbReference type="EMBL" id="JAAGLI010000521">
    <property type="protein sequence ID" value="NEA24815.1"/>
    <property type="molecule type" value="Genomic_DNA"/>
</dbReference>
<comment type="caution">
    <text evidence="2">The sequence shown here is derived from an EMBL/GenBank/DDBJ whole genome shotgun (WGS) entry which is preliminary data.</text>
</comment>
<name>A0A6L9QHP0_9ACTN</name>
<reference evidence="2 3" key="1">
    <citation type="submission" date="2020-01" db="EMBL/GenBank/DDBJ databases">
        <title>Insect and environment-associated Actinomycetes.</title>
        <authorList>
            <person name="Currrie C."/>
            <person name="Chevrette M."/>
            <person name="Carlson C."/>
            <person name="Stubbendieck R."/>
            <person name="Wendt-Pienkowski E."/>
        </authorList>
    </citation>
    <scope>NUCLEOTIDE SEQUENCE [LARGE SCALE GENOMIC DNA]</scope>
    <source>
        <strain evidence="2 3">SID10258</strain>
    </source>
</reference>
<dbReference type="AlphaFoldDB" id="A0A6L9QHP0"/>
<sequence length="94" mass="10028">PGWLRADTILCRCEETAYGDLRREAGDPARNSPPALRLATRAGLGPCQARICGPTVAELLGGPAPHHRPIAQPIRLGDLARPPIEDTATKESAR</sequence>
<dbReference type="CDD" id="cd19946">
    <property type="entry name" value="GlpA-like_Fer2_BFD-like"/>
    <property type="match status" value="1"/>
</dbReference>
<dbReference type="InterPro" id="IPR041854">
    <property type="entry name" value="BFD-like_2Fe2S-bd_dom_sf"/>
</dbReference>
<protein>
    <submittedName>
        <fullName evidence="2">FAD/NAD(P)-binding oxidoreductase</fullName>
    </submittedName>
</protein>
<dbReference type="Proteomes" id="UP000475532">
    <property type="component" value="Unassembled WGS sequence"/>
</dbReference>
<proteinExistence type="predicted"/>
<feature type="region of interest" description="Disordered" evidence="1">
    <location>
        <begin position="68"/>
        <end position="94"/>
    </location>
</feature>
<accession>A0A6L9QHP0</accession>